<proteinExistence type="predicted"/>
<evidence type="ECO:0000313" key="2">
    <source>
        <dbReference type="EMBL" id="ELR17539.1"/>
    </source>
</evidence>
<dbReference type="AlphaFoldDB" id="L8GWE6"/>
<evidence type="ECO:0000256" key="1">
    <source>
        <dbReference type="SAM" id="MobiDB-lite"/>
    </source>
</evidence>
<dbReference type="EMBL" id="KB007974">
    <property type="protein sequence ID" value="ELR17539.1"/>
    <property type="molecule type" value="Genomic_DNA"/>
</dbReference>
<feature type="region of interest" description="Disordered" evidence="1">
    <location>
        <begin position="1"/>
        <end position="65"/>
    </location>
</feature>
<protein>
    <submittedName>
        <fullName evidence="2">Uncharacterized protein</fullName>
    </submittedName>
</protein>
<accession>L8GWE6</accession>
<name>L8GWE6_ACACF</name>
<gene>
    <name evidence="2" type="ORF">ACA1_062930</name>
</gene>
<dbReference type="KEGG" id="acan:ACA1_062930"/>
<sequence>MRSPPPVAPRQGLISPMGPPPVVASPPASASVAASILSPRLNSSSSSLSTSSSVTSHGGREADDFVESVSKKEIISVHCSIEKKEKYAVGSEVAIKLRVINDSTKIIRHVNASLAKSTAAERQKDDKRREKNKSLPKFEGSDEMISFTNSKFPLEKGLFDGMLSYKIPACKEGSYDNHKVELVIELALKKSAIYAFLPINL</sequence>
<feature type="compositionally biased region" description="Low complexity" evidence="1">
    <location>
        <begin position="25"/>
        <end position="56"/>
    </location>
</feature>
<dbReference type="GeneID" id="14918247"/>
<keyword evidence="3" id="KW-1185">Reference proteome</keyword>
<evidence type="ECO:0000313" key="3">
    <source>
        <dbReference type="Proteomes" id="UP000011083"/>
    </source>
</evidence>
<organism evidence="2 3">
    <name type="scientific">Acanthamoeba castellanii (strain ATCC 30010 / Neff)</name>
    <dbReference type="NCBI Taxonomy" id="1257118"/>
    <lineage>
        <taxon>Eukaryota</taxon>
        <taxon>Amoebozoa</taxon>
        <taxon>Discosea</taxon>
        <taxon>Longamoebia</taxon>
        <taxon>Centramoebida</taxon>
        <taxon>Acanthamoebidae</taxon>
        <taxon>Acanthamoeba</taxon>
    </lineage>
</organism>
<dbReference type="RefSeq" id="XP_004339552.1">
    <property type="nucleotide sequence ID" value="XM_004339504.1"/>
</dbReference>
<reference evidence="2 3" key="1">
    <citation type="journal article" date="2013" name="Genome Biol.">
        <title>Genome of Acanthamoeba castellanii highlights extensive lateral gene transfer and early evolution of tyrosine kinase signaling.</title>
        <authorList>
            <person name="Clarke M."/>
            <person name="Lohan A.J."/>
            <person name="Liu B."/>
            <person name="Lagkouvardos I."/>
            <person name="Roy S."/>
            <person name="Zafar N."/>
            <person name="Bertelli C."/>
            <person name="Schilde C."/>
            <person name="Kianianmomeni A."/>
            <person name="Burglin T.R."/>
            <person name="Frech C."/>
            <person name="Turcotte B."/>
            <person name="Kopec K.O."/>
            <person name="Synnott J.M."/>
            <person name="Choo C."/>
            <person name="Paponov I."/>
            <person name="Finkler A."/>
            <person name="Soon Heng Tan C."/>
            <person name="Hutchins A.P."/>
            <person name="Weinmeier T."/>
            <person name="Rattei T."/>
            <person name="Chu J.S."/>
            <person name="Gimenez G."/>
            <person name="Irimia M."/>
            <person name="Rigden D.J."/>
            <person name="Fitzpatrick D.A."/>
            <person name="Lorenzo-Morales J."/>
            <person name="Bateman A."/>
            <person name="Chiu C.H."/>
            <person name="Tang P."/>
            <person name="Hegemann P."/>
            <person name="Fromm H."/>
            <person name="Raoult D."/>
            <person name="Greub G."/>
            <person name="Miranda-Saavedra D."/>
            <person name="Chen N."/>
            <person name="Nash P."/>
            <person name="Ginger M.L."/>
            <person name="Horn M."/>
            <person name="Schaap P."/>
            <person name="Caler L."/>
            <person name="Loftus B."/>
        </authorList>
    </citation>
    <scope>NUCLEOTIDE SEQUENCE [LARGE SCALE GENOMIC DNA]</scope>
    <source>
        <strain evidence="2 3">Neff</strain>
    </source>
</reference>
<dbReference type="VEuPathDB" id="AmoebaDB:ACA1_062930"/>
<dbReference type="Proteomes" id="UP000011083">
    <property type="component" value="Unassembled WGS sequence"/>
</dbReference>